<dbReference type="AlphaFoldDB" id="A0A1I5P223"/>
<comment type="catalytic activity">
    <reaction evidence="5">
        <text>3'-dephospho-CoA + ATP = ADP + CoA + H(+)</text>
        <dbReference type="Rhea" id="RHEA:18245"/>
        <dbReference type="ChEBI" id="CHEBI:15378"/>
        <dbReference type="ChEBI" id="CHEBI:30616"/>
        <dbReference type="ChEBI" id="CHEBI:57287"/>
        <dbReference type="ChEBI" id="CHEBI:57328"/>
        <dbReference type="ChEBI" id="CHEBI:456216"/>
        <dbReference type="EC" id="2.7.1.24"/>
    </reaction>
</comment>
<evidence type="ECO:0000256" key="6">
    <source>
        <dbReference type="NCBIfam" id="TIGR00152"/>
    </source>
</evidence>
<keyword evidence="3 5" id="KW-0067">ATP-binding</keyword>
<dbReference type="UniPathway" id="UPA00241">
    <property type="reaction ID" value="UER00356"/>
</dbReference>
<dbReference type="GO" id="GO:0005524">
    <property type="term" value="F:ATP binding"/>
    <property type="evidence" value="ECO:0007669"/>
    <property type="project" value="UniProtKB-UniRule"/>
</dbReference>
<protein>
    <recommendedName>
        <fullName evidence="5 6">Dephospho-CoA kinase</fullName>
        <ecNumber evidence="5 6">2.7.1.24</ecNumber>
    </recommendedName>
    <alternativeName>
        <fullName evidence="5">Dephosphocoenzyme A kinase</fullName>
    </alternativeName>
</protein>
<evidence type="ECO:0000256" key="5">
    <source>
        <dbReference type="HAMAP-Rule" id="MF_00376"/>
    </source>
</evidence>
<evidence type="ECO:0000256" key="3">
    <source>
        <dbReference type="ARBA" id="ARBA00022840"/>
    </source>
</evidence>
<evidence type="ECO:0000256" key="2">
    <source>
        <dbReference type="ARBA" id="ARBA00022741"/>
    </source>
</evidence>
<keyword evidence="4 5" id="KW-0173">Coenzyme A biosynthesis</keyword>
<comment type="subcellular location">
    <subcellularLocation>
        <location evidence="5">Cytoplasm</location>
    </subcellularLocation>
</comment>
<dbReference type="RefSeq" id="WP_092012687.1">
    <property type="nucleotide sequence ID" value="NZ_FOXH01000002.1"/>
</dbReference>
<feature type="binding site" evidence="5">
    <location>
        <begin position="15"/>
        <end position="20"/>
    </location>
    <ligand>
        <name>ATP</name>
        <dbReference type="ChEBI" id="CHEBI:30616"/>
    </ligand>
</feature>
<keyword evidence="8" id="KW-1185">Reference proteome</keyword>
<evidence type="ECO:0000256" key="1">
    <source>
        <dbReference type="ARBA" id="ARBA00009018"/>
    </source>
</evidence>
<dbReference type="NCBIfam" id="TIGR00152">
    <property type="entry name" value="dephospho-CoA kinase"/>
    <property type="match status" value="1"/>
</dbReference>
<dbReference type="SUPFAM" id="SSF52540">
    <property type="entry name" value="P-loop containing nucleoside triphosphate hydrolases"/>
    <property type="match status" value="1"/>
</dbReference>
<gene>
    <name evidence="5" type="primary">coaE</name>
    <name evidence="7" type="ORF">SAMN04515674_102233</name>
</gene>
<dbReference type="GO" id="GO:0005737">
    <property type="term" value="C:cytoplasm"/>
    <property type="evidence" value="ECO:0007669"/>
    <property type="project" value="UniProtKB-SubCell"/>
</dbReference>
<dbReference type="Gene3D" id="3.40.50.300">
    <property type="entry name" value="P-loop containing nucleotide triphosphate hydrolases"/>
    <property type="match status" value="1"/>
</dbReference>
<dbReference type="Pfam" id="PF01121">
    <property type="entry name" value="CoaE"/>
    <property type="match status" value="1"/>
</dbReference>
<organism evidence="7 8">
    <name type="scientific">Pseudarcicella hirudinis</name>
    <dbReference type="NCBI Taxonomy" id="1079859"/>
    <lineage>
        <taxon>Bacteria</taxon>
        <taxon>Pseudomonadati</taxon>
        <taxon>Bacteroidota</taxon>
        <taxon>Cytophagia</taxon>
        <taxon>Cytophagales</taxon>
        <taxon>Flectobacillaceae</taxon>
        <taxon>Pseudarcicella</taxon>
    </lineage>
</organism>
<dbReference type="GO" id="GO:0015937">
    <property type="term" value="P:coenzyme A biosynthetic process"/>
    <property type="evidence" value="ECO:0007669"/>
    <property type="project" value="UniProtKB-UniRule"/>
</dbReference>
<reference evidence="7 8" key="1">
    <citation type="submission" date="2016-10" db="EMBL/GenBank/DDBJ databases">
        <authorList>
            <person name="de Groot N.N."/>
        </authorList>
    </citation>
    <scope>NUCLEOTIDE SEQUENCE [LARGE SCALE GENOMIC DNA]</scope>
    <source>
        <strain evidence="8">E92,LMG 26720,CCM 7988</strain>
    </source>
</reference>
<dbReference type="GO" id="GO:0004140">
    <property type="term" value="F:dephospho-CoA kinase activity"/>
    <property type="evidence" value="ECO:0007669"/>
    <property type="project" value="UniProtKB-UniRule"/>
</dbReference>
<name>A0A1I5P223_9BACT</name>
<dbReference type="InterPro" id="IPR027417">
    <property type="entry name" value="P-loop_NTPase"/>
</dbReference>
<keyword evidence="5 7" id="KW-0418">Kinase</keyword>
<sequence>MQEKAHLIGITGGIGSGKSLVCKIFSTLGIPVFEADLRAKLLMNNDLVLKEQIIGLLGPEAYSFSSLLQKDEYNRAWVASKVFNNPVLLQELNQLVHPRVRKDASDWIEAQHGIPYILYEAALMKAAGNGNSFQKVIVVNAPVELRIKRVKSRDNRPEEEILNIIKRQISEEERLGFADFVIKNDDKSPVIDQVLELHQKLLTL</sequence>
<dbReference type="HAMAP" id="MF_00376">
    <property type="entry name" value="Dephospho_CoA_kinase"/>
    <property type="match status" value="1"/>
</dbReference>
<comment type="function">
    <text evidence="5">Catalyzes the phosphorylation of the 3'-hydroxyl group of dephosphocoenzyme A to form coenzyme A.</text>
</comment>
<keyword evidence="5" id="KW-0808">Transferase</keyword>
<dbReference type="InterPro" id="IPR001977">
    <property type="entry name" value="Depp_CoAkinase"/>
</dbReference>
<keyword evidence="2 5" id="KW-0547">Nucleotide-binding</keyword>
<proteinExistence type="inferred from homology"/>
<evidence type="ECO:0000256" key="4">
    <source>
        <dbReference type="ARBA" id="ARBA00022993"/>
    </source>
</evidence>
<dbReference type="STRING" id="1079859.SAMN04515674_102233"/>
<accession>A0A1I5P223</accession>
<evidence type="ECO:0000313" key="7">
    <source>
        <dbReference type="EMBL" id="SFP28023.1"/>
    </source>
</evidence>
<dbReference type="PANTHER" id="PTHR10695:SF46">
    <property type="entry name" value="BIFUNCTIONAL COENZYME A SYNTHASE-RELATED"/>
    <property type="match status" value="1"/>
</dbReference>
<keyword evidence="5" id="KW-0963">Cytoplasm</keyword>
<dbReference type="PROSITE" id="PS51219">
    <property type="entry name" value="DPCK"/>
    <property type="match status" value="1"/>
</dbReference>
<dbReference type="Proteomes" id="UP000199306">
    <property type="component" value="Unassembled WGS sequence"/>
</dbReference>
<dbReference type="EC" id="2.7.1.24" evidence="5 6"/>
<dbReference type="OrthoDB" id="9812943at2"/>
<comment type="similarity">
    <text evidence="1 5">Belongs to the CoaE family.</text>
</comment>
<comment type="pathway">
    <text evidence="5">Cofactor biosynthesis; coenzyme A biosynthesis; CoA from (R)-pantothenate: step 5/5.</text>
</comment>
<evidence type="ECO:0000313" key="8">
    <source>
        <dbReference type="Proteomes" id="UP000199306"/>
    </source>
</evidence>
<dbReference type="PANTHER" id="PTHR10695">
    <property type="entry name" value="DEPHOSPHO-COA KINASE-RELATED"/>
    <property type="match status" value="1"/>
</dbReference>
<dbReference type="CDD" id="cd02022">
    <property type="entry name" value="DPCK"/>
    <property type="match status" value="1"/>
</dbReference>
<dbReference type="EMBL" id="FOXH01000002">
    <property type="protein sequence ID" value="SFP28023.1"/>
    <property type="molecule type" value="Genomic_DNA"/>
</dbReference>